<evidence type="ECO:0000313" key="2">
    <source>
        <dbReference type="Proteomes" id="UP000295680"/>
    </source>
</evidence>
<sequence length="212" mass="23209">MRKHKWWLRGIAFLLAGLLGMTSFVAPTREASAGGQTLICWWVWSWPHHRWELHCRVELVYLPYEERGGCLPCGLKVNYREDPAVDPDTLGRIDQSVVAGLVGLGDAEFSQDPARRGKLRDAALTSFTDAAQAAGQSTLRLDSVGIANPERNTYEPRDIAPLAASGGDVADGIALLQRSFADPKNAAQLRAAAVAQFDEAYQELSRHVVIQG</sequence>
<name>A0A4R2JUJ7_9PSEU</name>
<evidence type="ECO:0000313" key="1">
    <source>
        <dbReference type="EMBL" id="TCO62722.1"/>
    </source>
</evidence>
<protein>
    <submittedName>
        <fullName evidence="1">Uncharacterized protein</fullName>
    </submittedName>
</protein>
<dbReference type="Proteomes" id="UP000295680">
    <property type="component" value="Unassembled WGS sequence"/>
</dbReference>
<proteinExistence type="predicted"/>
<reference evidence="1 2" key="1">
    <citation type="submission" date="2019-03" db="EMBL/GenBank/DDBJ databases">
        <title>Genomic Encyclopedia of Type Strains, Phase IV (KMG-IV): sequencing the most valuable type-strain genomes for metagenomic binning, comparative biology and taxonomic classification.</title>
        <authorList>
            <person name="Goeker M."/>
        </authorList>
    </citation>
    <scope>NUCLEOTIDE SEQUENCE [LARGE SCALE GENOMIC DNA]</scope>
    <source>
        <strain evidence="1 2">DSM 45934</strain>
    </source>
</reference>
<dbReference type="EMBL" id="SLWS01000002">
    <property type="protein sequence ID" value="TCO62722.1"/>
    <property type="molecule type" value="Genomic_DNA"/>
</dbReference>
<keyword evidence="2" id="KW-1185">Reference proteome</keyword>
<organism evidence="1 2">
    <name type="scientific">Actinocrispum wychmicini</name>
    <dbReference type="NCBI Taxonomy" id="1213861"/>
    <lineage>
        <taxon>Bacteria</taxon>
        <taxon>Bacillati</taxon>
        <taxon>Actinomycetota</taxon>
        <taxon>Actinomycetes</taxon>
        <taxon>Pseudonocardiales</taxon>
        <taxon>Pseudonocardiaceae</taxon>
        <taxon>Actinocrispum</taxon>
    </lineage>
</organism>
<accession>A0A4R2JUJ7</accession>
<dbReference type="AlphaFoldDB" id="A0A4R2JUJ7"/>
<dbReference type="RefSeq" id="WP_132114699.1">
    <property type="nucleotide sequence ID" value="NZ_SLWS01000002.1"/>
</dbReference>
<comment type="caution">
    <text evidence="1">The sequence shown here is derived from an EMBL/GenBank/DDBJ whole genome shotgun (WGS) entry which is preliminary data.</text>
</comment>
<gene>
    <name evidence="1" type="ORF">EV192_102861</name>
</gene>